<dbReference type="GO" id="GO:0009002">
    <property type="term" value="F:serine-type D-Ala-D-Ala carboxypeptidase activity"/>
    <property type="evidence" value="ECO:0007669"/>
    <property type="project" value="InterPro"/>
</dbReference>
<sequence>MRPLPVINGRTQELLNTNPLVCDKGWDIRLSKTGSSAEAGRCLTMRLHSGGKDVTVVLLHADDSEQRSLDAGRIRDSLNKARSSSLHTHS</sequence>
<dbReference type="InterPro" id="IPR012338">
    <property type="entry name" value="Beta-lactam/transpept-like"/>
</dbReference>
<name>A0A6I2L231_9BURK</name>
<gene>
    <name evidence="2" type="ORF">GJ699_12765</name>
</gene>
<evidence type="ECO:0000313" key="3">
    <source>
        <dbReference type="Proteomes" id="UP000433309"/>
    </source>
</evidence>
<evidence type="ECO:0000259" key="1">
    <source>
        <dbReference type="Pfam" id="PF00768"/>
    </source>
</evidence>
<dbReference type="SUPFAM" id="SSF56601">
    <property type="entry name" value="beta-lactamase/transpeptidase-like"/>
    <property type="match status" value="1"/>
</dbReference>
<dbReference type="InterPro" id="IPR001967">
    <property type="entry name" value="Peptidase_S11_N"/>
</dbReference>
<feature type="domain" description="Peptidase S11 D-alanyl-D-alanine carboxypeptidase A N-terminal" evidence="1">
    <location>
        <begin position="11"/>
        <end position="62"/>
    </location>
</feature>
<protein>
    <recommendedName>
        <fullName evidence="1">Peptidase S11 D-alanyl-D-alanine carboxypeptidase A N-terminal domain-containing protein</fullName>
    </recommendedName>
</protein>
<proteinExistence type="predicted"/>
<dbReference type="AlphaFoldDB" id="A0A6I2L231"/>
<dbReference type="GO" id="GO:0006508">
    <property type="term" value="P:proteolysis"/>
    <property type="evidence" value="ECO:0007669"/>
    <property type="project" value="InterPro"/>
</dbReference>
<reference evidence="2 3" key="1">
    <citation type="submission" date="2019-11" db="EMBL/GenBank/DDBJ databases">
        <title>Novel species isolated from a subtropical stream in China.</title>
        <authorList>
            <person name="Lu H."/>
        </authorList>
    </citation>
    <scope>NUCLEOTIDE SEQUENCE [LARGE SCALE GENOMIC DNA]</scope>
    <source>
        <strain evidence="2 3">FT80W</strain>
    </source>
</reference>
<dbReference type="Proteomes" id="UP000433309">
    <property type="component" value="Unassembled WGS sequence"/>
</dbReference>
<dbReference type="RefSeq" id="WP_371867562.1">
    <property type="nucleotide sequence ID" value="NZ_WKJK01000006.1"/>
</dbReference>
<dbReference type="Gene3D" id="3.40.710.10">
    <property type="entry name" value="DD-peptidase/beta-lactamase superfamily"/>
    <property type="match status" value="1"/>
</dbReference>
<keyword evidence="3" id="KW-1185">Reference proteome</keyword>
<dbReference type="EMBL" id="WKJK01000006">
    <property type="protein sequence ID" value="MRW90864.1"/>
    <property type="molecule type" value="Genomic_DNA"/>
</dbReference>
<organism evidence="2 3">
    <name type="scientific">Duganella guangzhouensis</name>
    <dbReference type="NCBI Taxonomy" id="2666084"/>
    <lineage>
        <taxon>Bacteria</taxon>
        <taxon>Pseudomonadati</taxon>
        <taxon>Pseudomonadota</taxon>
        <taxon>Betaproteobacteria</taxon>
        <taxon>Burkholderiales</taxon>
        <taxon>Oxalobacteraceae</taxon>
        <taxon>Telluria group</taxon>
        <taxon>Duganella</taxon>
    </lineage>
</organism>
<accession>A0A6I2L231</accession>
<comment type="caution">
    <text evidence="2">The sequence shown here is derived from an EMBL/GenBank/DDBJ whole genome shotgun (WGS) entry which is preliminary data.</text>
</comment>
<evidence type="ECO:0000313" key="2">
    <source>
        <dbReference type="EMBL" id="MRW90864.1"/>
    </source>
</evidence>
<dbReference type="Pfam" id="PF00768">
    <property type="entry name" value="Peptidase_S11"/>
    <property type="match status" value="1"/>
</dbReference>